<evidence type="ECO:0000313" key="7">
    <source>
        <dbReference type="Proteomes" id="UP000611629"/>
    </source>
</evidence>
<feature type="transmembrane region" description="Helical" evidence="5">
    <location>
        <begin position="222"/>
        <end position="240"/>
    </location>
</feature>
<evidence type="ECO:0000256" key="3">
    <source>
        <dbReference type="ARBA" id="ARBA00022989"/>
    </source>
</evidence>
<dbReference type="Proteomes" id="UP000611629">
    <property type="component" value="Unassembled WGS sequence"/>
</dbReference>
<protein>
    <submittedName>
        <fullName evidence="6">Energy-coupling factor transporter transmembrane protein EcfT</fullName>
    </submittedName>
</protein>
<evidence type="ECO:0000256" key="2">
    <source>
        <dbReference type="ARBA" id="ARBA00022692"/>
    </source>
</evidence>
<comment type="subcellular location">
    <subcellularLocation>
        <location evidence="1">Membrane</location>
        <topology evidence="1">Multi-pass membrane protein</topology>
    </subcellularLocation>
</comment>
<dbReference type="PANTHER" id="PTHR33514:SF13">
    <property type="entry name" value="PROTEIN ABCI12, CHLOROPLASTIC"/>
    <property type="match status" value="1"/>
</dbReference>
<dbReference type="Pfam" id="PF02361">
    <property type="entry name" value="CbiQ"/>
    <property type="match status" value="1"/>
</dbReference>
<evidence type="ECO:0000256" key="4">
    <source>
        <dbReference type="ARBA" id="ARBA00023136"/>
    </source>
</evidence>
<dbReference type="InterPro" id="IPR003339">
    <property type="entry name" value="ABC/ECF_trnsptr_transmembrane"/>
</dbReference>
<evidence type="ECO:0000256" key="5">
    <source>
        <dbReference type="SAM" id="Phobius"/>
    </source>
</evidence>
<dbReference type="EMBL" id="JACBNQ010000009">
    <property type="protein sequence ID" value="NYB74408.1"/>
    <property type="molecule type" value="Genomic_DNA"/>
</dbReference>
<feature type="transmembrane region" description="Helical" evidence="5">
    <location>
        <begin position="93"/>
        <end position="114"/>
    </location>
</feature>
<comment type="caution">
    <text evidence="6">The sequence shown here is derived from an EMBL/GenBank/DDBJ whole genome shotgun (WGS) entry which is preliminary data.</text>
</comment>
<dbReference type="CDD" id="cd16914">
    <property type="entry name" value="EcfT"/>
    <property type="match status" value="1"/>
</dbReference>
<dbReference type="PANTHER" id="PTHR33514">
    <property type="entry name" value="PROTEIN ABCI12, CHLOROPLASTIC"/>
    <property type="match status" value="1"/>
</dbReference>
<organism evidence="6 7">
    <name type="scientific">Sedimentibacter hydroxybenzoicus DSM 7310</name>
    <dbReference type="NCBI Taxonomy" id="1123245"/>
    <lineage>
        <taxon>Bacteria</taxon>
        <taxon>Bacillati</taxon>
        <taxon>Bacillota</taxon>
        <taxon>Tissierellia</taxon>
        <taxon>Sedimentibacter</taxon>
    </lineage>
</organism>
<keyword evidence="7" id="KW-1185">Reference proteome</keyword>
<keyword evidence="2 5" id="KW-0812">Transmembrane</keyword>
<feature type="transmembrane region" description="Helical" evidence="5">
    <location>
        <begin position="12"/>
        <end position="44"/>
    </location>
</feature>
<gene>
    <name evidence="6" type="ORF">HZF24_09705</name>
</gene>
<keyword evidence="4 5" id="KW-0472">Membrane</keyword>
<reference evidence="6" key="1">
    <citation type="submission" date="2020-07" db="EMBL/GenBank/DDBJ databases">
        <title>Genomic analysis of a strain of Sedimentibacter Hydroxybenzoicus DSM7310.</title>
        <authorList>
            <person name="Ma S."/>
        </authorList>
    </citation>
    <scope>NUCLEOTIDE SEQUENCE</scope>
    <source>
        <strain evidence="6">DSM 7310</strain>
    </source>
</reference>
<evidence type="ECO:0000256" key="1">
    <source>
        <dbReference type="ARBA" id="ARBA00004141"/>
    </source>
</evidence>
<sequence>MQSLEIDPRTKLTIVLLLSTLSLIYNNLYTLLIILTVSVILSFLMKRNVISMFLSIRKLLPAMIAIALIQSIFNKSGNPLFSLGKVVMLTDTGIIRALEFLLRLTVIIVSASIITTSSSREIIQGLVQWKCPYEIAFMTSIAIRFLPVFKEEMSDIVTAVQLRGIDLQKVRLNEKLKIYKYILTPIVINSVLKAKELSAAMEMRGFRAYPCRTSYMILKMKRIDYIIIGLCLGVVVFVIIQRGA</sequence>
<keyword evidence="3 5" id="KW-1133">Transmembrane helix</keyword>
<dbReference type="AlphaFoldDB" id="A0A974GWF9"/>
<proteinExistence type="predicted"/>
<dbReference type="GO" id="GO:0005886">
    <property type="term" value="C:plasma membrane"/>
    <property type="evidence" value="ECO:0007669"/>
    <property type="project" value="TreeGrafter"/>
</dbReference>
<evidence type="ECO:0000313" key="6">
    <source>
        <dbReference type="EMBL" id="NYB74408.1"/>
    </source>
</evidence>
<accession>A0A974GWF9</accession>
<feature type="transmembrane region" description="Helical" evidence="5">
    <location>
        <begin position="56"/>
        <end position="73"/>
    </location>
</feature>
<name>A0A974GWF9_SEDHY</name>